<dbReference type="Proteomes" id="UP000783796">
    <property type="component" value="Unassembled WGS sequence"/>
</dbReference>
<dbReference type="InterPro" id="IPR005144">
    <property type="entry name" value="ATP-cone_dom"/>
</dbReference>
<dbReference type="GO" id="GO:0004748">
    <property type="term" value="F:ribonucleoside-diphosphate reductase activity, thioredoxin disulfide as acceptor"/>
    <property type="evidence" value="ECO:0007669"/>
    <property type="project" value="TreeGrafter"/>
</dbReference>
<keyword evidence="5" id="KW-0560">Oxidoreductase</keyword>
<keyword evidence="2 3" id="KW-0067">ATP-binding</keyword>
<reference evidence="5" key="1">
    <citation type="journal article" date="2021" name="PeerJ">
        <title>Extensive microbial diversity within the chicken gut microbiome revealed by metagenomics and culture.</title>
        <authorList>
            <person name="Gilroy R."/>
            <person name="Ravi A."/>
            <person name="Getino M."/>
            <person name="Pursley I."/>
            <person name="Horton D.L."/>
            <person name="Alikhan N.F."/>
            <person name="Baker D."/>
            <person name="Gharbi K."/>
            <person name="Hall N."/>
            <person name="Watson M."/>
            <person name="Adriaenssens E.M."/>
            <person name="Foster-Nyarko E."/>
            <person name="Jarju S."/>
            <person name="Secka A."/>
            <person name="Antonio M."/>
            <person name="Oren A."/>
            <person name="Chaudhuri R.R."/>
            <person name="La Ragione R."/>
            <person name="Hildebrand F."/>
            <person name="Pallen M.J."/>
        </authorList>
    </citation>
    <scope>NUCLEOTIDE SEQUENCE</scope>
    <source>
        <strain evidence="5">G4-2901</strain>
    </source>
</reference>
<reference evidence="5" key="2">
    <citation type="submission" date="2021-04" db="EMBL/GenBank/DDBJ databases">
        <authorList>
            <person name="Gilroy R."/>
        </authorList>
    </citation>
    <scope>NUCLEOTIDE SEQUENCE</scope>
    <source>
        <strain evidence="5">G4-2901</strain>
    </source>
</reference>
<keyword evidence="1 3" id="KW-0547">Nucleotide-binding</keyword>
<dbReference type="GO" id="GO:0031250">
    <property type="term" value="C:anaerobic ribonucleoside-triphosphate reductase complex"/>
    <property type="evidence" value="ECO:0007669"/>
    <property type="project" value="TreeGrafter"/>
</dbReference>
<comment type="caution">
    <text evidence="5">The sequence shown here is derived from an EMBL/GenBank/DDBJ whole genome shotgun (WGS) entry which is preliminary data.</text>
</comment>
<evidence type="ECO:0000259" key="4">
    <source>
        <dbReference type="PROSITE" id="PS51161"/>
    </source>
</evidence>
<dbReference type="Pfam" id="PF13597">
    <property type="entry name" value="NRDD"/>
    <property type="match status" value="1"/>
</dbReference>
<gene>
    <name evidence="5" type="ORF">H9777_03405</name>
</gene>
<proteinExistence type="predicted"/>
<organism evidence="5 6">
    <name type="scientific">Candidatus Phocaeicola faecigallinarum</name>
    <dbReference type="NCBI Taxonomy" id="2838732"/>
    <lineage>
        <taxon>Bacteria</taxon>
        <taxon>Pseudomonadati</taxon>
        <taxon>Bacteroidota</taxon>
        <taxon>Bacteroidia</taxon>
        <taxon>Bacteroidales</taxon>
        <taxon>Bacteroidaceae</taxon>
        <taxon>Phocaeicola</taxon>
    </lineage>
</organism>
<dbReference type="NCBIfam" id="TIGR02487">
    <property type="entry name" value="NrdD"/>
    <property type="match status" value="1"/>
</dbReference>
<dbReference type="EMBL" id="JAHLFW010000036">
    <property type="protein sequence ID" value="MBU3837364.1"/>
    <property type="molecule type" value="Genomic_DNA"/>
</dbReference>
<dbReference type="GO" id="GO:0005524">
    <property type="term" value="F:ATP binding"/>
    <property type="evidence" value="ECO:0007669"/>
    <property type="project" value="UniProtKB-UniRule"/>
</dbReference>
<dbReference type="EC" id="1.17.4.2" evidence="5"/>
<dbReference type="PROSITE" id="PS51161">
    <property type="entry name" value="ATP_CONE"/>
    <property type="match status" value="1"/>
</dbReference>
<dbReference type="CDD" id="cd01675">
    <property type="entry name" value="RNR_III"/>
    <property type="match status" value="1"/>
</dbReference>
<dbReference type="PANTHER" id="PTHR21075:SF0">
    <property type="entry name" value="ANAEROBIC RIBONUCLEOSIDE-TRIPHOSPHATE REDUCTASE"/>
    <property type="match status" value="1"/>
</dbReference>
<dbReference type="InterPro" id="IPR012833">
    <property type="entry name" value="NrdD"/>
</dbReference>
<feature type="domain" description="ATP-cone" evidence="4">
    <location>
        <begin position="6"/>
        <end position="94"/>
    </location>
</feature>
<evidence type="ECO:0000313" key="5">
    <source>
        <dbReference type="EMBL" id="MBU3837364.1"/>
    </source>
</evidence>
<sequence>METKDICIIKRDGKRENFSSAKIYNAITKAFVASDLTDCENLIDEITQRVINHFNTPTIGVEEIQDLVEMELMKVKPEVAKKYIIYRQWRNTERDRKTKIKHIMDGIVAIDKNDINLSNANMSSHTPAGQMMTFASEITKDYTYKYLLPKKYAEAHQLGDIHIHDLDYYPTKTTTCIQYDLEDLFERGFHTKNGSIRTPQSIQSYATLATIIFQTNQNEQHGGQAIPAFDFFMAKGVLKSYQKSVASIMSFLMEMKGIDITEDALKGCVKKHLLTIAPSEDAKKALANELKSIGADIEKEDLEHILNKANERTRKDTHQAMEGFIHNLNTMHSRGGNQVVFSSINYGTDTSAEGRMVIEELLKSTIEGLGAHGEVPVFPIQIFKIKDGVSYSEEDYQLAMSDFDAAMEGKLQFKAPNFDLFLKACRTTAKALFPNFMFLDTPFNKHELWKADDPHRYKYELATMGCRTRVFENINGEKTSLGRGNLSFTTMNMPRLAIEARIKAESIIDSNNKEAIEQKAKEVFLQSVEEMAEMIAEQLYSRYQYQKTALARQFPFMMGNNVWKGGCNVNPNEEVGDILNQGTLGIGFIGGHNAMVALYGQGHGHNKKSWDTLYEAVEKMNEVAKRYKEKYHLNYSVLATPAEGLSGRFTKMDKRKYGIIEGVNDRDYYVNSFHVDVKESINIVDKIKCEAPFHALTLGGHITYVELDGEAQKNVKAIAKIVKVMNDEGIGYGSINHPVDTCHNCGYRGVIYSKCPICNSENILRMRRITGYLTGDLNSWNSAKRAEERDRVKHA</sequence>
<accession>A0A948TAG2</accession>
<evidence type="ECO:0000313" key="6">
    <source>
        <dbReference type="Proteomes" id="UP000783796"/>
    </source>
</evidence>
<dbReference type="AlphaFoldDB" id="A0A948TAG2"/>
<dbReference type="Pfam" id="PF03477">
    <property type="entry name" value="ATP-cone"/>
    <property type="match status" value="1"/>
</dbReference>
<dbReference type="GO" id="GO:0008998">
    <property type="term" value="F:ribonucleoside-triphosphate reductase (thioredoxin) activity"/>
    <property type="evidence" value="ECO:0007669"/>
    <property type="project" value="UniProtKB-EC"/>
</dbReference>
<dbReference type="SUPFAM" id="SSF51998">
    <property type="entry name" value="PFL-like glycyl radical enzymes"/>
    <property type="match status" value="1"/>
</dbReference>
<dbReference type="Gene3D" id="3.20.70.20">
    <property type="match status" value="1"/>
</dbReference>
<evidence type="ECO:0000256" key="2">
    <source>
        <dbReference type="ARBA" id="ARBA00022840"/>
    </source>
</evidence>
<dbReference type="GO" id="GO:0009265">
    <property type="term" value="P:2'-deoxyribonucleotide biosynthetic process"/>
    <property type="evidence" value="ECO:0007669"/>
    <property type="project" value="TreeGrafter"/>
</dbReference>
<name>A0A948TAG2_9BACT</name>
<dbReference type="PANTHER" id="PTHR21075">
    <property type="entry name" value="ANAEROBIC RIBONUCLEOSIDE-TRIPHOSPHATE REDUCTASE"/>
    <property type="match status" value="1"/>
</dbReference>
<protein>
    <submittedName>
        <fullName evidence="5">Anaerobic ribonucleoside triphosphate reductase</fullName>
        <ecNumber evidence="5">1.17.4.2</ecNumber>
    </submittedName>
</protein>
<evidence type="ECO:0000256" key="3">
    <source>
        <dbReference type="PROSITE-ProRule" id="PRU00492"/>
    </source>
</evidence>
<dbReference type="NCBIfam" id="NF005497">
    <property type="entry name" value="PRK07111.1"/>
    <property type="match status" value="1"/>
</dbReference>
<dbReference type="GO" id="GO:0006260">
    <property type="term" value="P:DNA replication"/>
    <property type="evidence" value="ECO:0007669"/>
    <property type="project" value="InterPro"/>
</dbReference>
<evidence type="ECO:0000256" key="1">
    <source>
        <dbReference type="ARBA" id="ARBA00022741"/>
    </source>
</evidence>